<dbReference type="EMBL" id="OD001532">
    <property type="protein sequence ID" value="CAD7402284.1"/>
    <property type="molecule type" value="Genomic_DNA"/>
</dbReference>
<dbReference type="AlphaFoldDB" id="A0A7R9CVJ7"/>
<reference evidence="1" key="1">
    <citation type="submission" date="2020-11" db="EMBL/GenBank/DDBJ databases">
        <authorList>
            <person name="Tran Van P."/>
        </authorList>
    </citation>
    <scope>NUCLEOTIDE SEQUENCE</scope>
</reference>
<protein>
    <submittedName>
        <fullName evidence="1">Uncharacterized protein</fullName>
    </submittedName>
</protein>
<gene>
    <name evidence="1" type="ORF">TPSB3V08_LOCUS3501</name>
</gene>
<organism evidence="1">
    <name type="scientific">Timema poppense</name>
    <name type="common">Walking stick</name>
    <dbReference type="NCBI Taxonomy" id="170557"/>
    <lineage>
        <taxon>Eukaryota</taxon>
        <taxon>Metazoa</taxon>
        <taxon>Ecdysozoa</taxon>
        <taxon>Arthropoda</taxon>
        <taxon>Hexapoda</taxon>
        <taxon>Insecta</taxon>
        <taxon>Pterygota</taxon>
        <taxon>Neoptera</taxon>
        <taxon>Polyneoptera</taxon>
        <taxon>Phasmatodea</taxon>
        <taxon>Timematodea</taxon>
        <taxon>Timematoidea</taxon>
        <taxon>Timematidae</taxon>
        <taxon>Timema</taxon>
    </lineage>
</organism>
<accession>A0A7R9CVJ7</accession>
<sequence length="249" mass="27266">MTPVTIYLPIGVHMSYVEFGRLRTNVLSQGTASYYPFGLYALSTNYANGLGIGKVELEEDPGSHGAGTSVSECPYPPCWTSSGRWAPACLPAVSRYHRTPGTSQAVVSYLRPAMTLANPSDQGLKLAKGAQQNPCKVERLFLTCLWARAYERKLSGATKNLATRFGGHWATLAMDLTANDEELGHRVLLPVRVIRVITYRDNGLGIGKVEFRGSEPVFAWKPSGNPIQKKLHPVHLTDIRTSFFPSTAV</sequence>
<evidence type="ECO:0000313" key="1">
    <source>
        <dbReference type="EMBL" id="CAD7402284.1"/>
    </source>
</evidence>
<name>A0A7R9CVJ7_TIMPO</name>
<proteinExistence type="predicted"/>